<sequence length="63" mass="7356">MRCPKHTKASIKITALNIHGIDNTNTWHPDNKWNHVNQIMSTRRIGIMVVREAHFNDERHSAI</sequence>
<dbReference type="EMBL" id="JAUEPU010000061">
    <property type="protein sequence ID" value="KAK0483051.1"/>
    <property type="molecule type" value="Genomic_DNA"/>
</dbReference>
<keyword evidence="2" id="KW-1185">Reference proteome</keyword>
<reference evidence="1" key="1">
    <citation type="submission" date="2023-06" db="EMBL/GenBank/DDBJ databases">
        <authorList>
            <consortium name="Lawrence Berkeley National Laboratory"/>
            <person name="Ahrendt S."/>
            <person name="Sahu N."/>
            <person name="Indic B."/>
            <person name="Wong-Bajracharya J."/>
            <person name="Merenyi Z."/>
            <person name="Ke H.-M."/>
            <person name="Monk M."/>
            <person name="Kocsube S."/>
            <person name="Drula E."/>
            <person name="Lipzen A."/>
            <person name="Balint B."/>
            <person name="Henrissat B."/>
            <person name="Andreopoulos B."/>
            <person name="Martin F.M."/>
            <person name="Harder C.B."/>
            <person name="Rigling D."/>
            <person name="Ford K.L."/>
            <person name="Foster G.D."/>
            <person name="Pangilinan J."/>
            <person name="Papanicolaou A."/>
            <person name="Barry K."/>
            <person name="LaButti K."/>
            <person name="Viragh M."/>
            <person name="Koriabine M."/>
            <person name="Yan M."/>
            <person name="Riley R."/>
            <person name="Champramary S."/>
            <person name="Plett K.L."/>
            <person name="Tsai I.J."/>
            <person name="Slot J."/>
            <person name="Sipos G."/>
            <person name="Plett J."/>
            <person name="Nagy L.G."/>
            <person name="Grigoriev I.V."/>
        </authorList>
    </citation>
    <scope>NUCLEOTIDE SEQUENCE</scope>
    <source>
        <strain evidence="1">HWK02</strain>
    </source>
</reference>
<accession>A0AA39PG04</accession>
<dbReference type="Proteomes" id="UP001175228">
    <property type="component" value="Unassembled WGS sequence"/>
</dbReference>
<evidence type="ECO:0000313" key="2">
    <source>
        <dbReference type="Proteomes" id="UP001175228"/>
    </source>
</evidence>
<protein>
    <submittedName>
        <fullName evidence="1">Uncharacterized protein</fullName>
    </submittedName>
</protein>
<comment type="caution">
    <text evidence="1">The sequence shown here is derived from an EMBL/GenBank/DDBJ whole genome shotgun (WGS) entry which is preliminary data.</text>
</comment>
<gene>
    <name evidence="1" type="ORF">EDD18DRAFT_1084357</name>
</gene>
<dbReference type="AlphaFoldDB" id="A0AA39PG04"/>
<evidence type="ECO:0000313" key="1">
    <source>
        <dbReference type="EMBL" id="KAK0483051.1"/>
    </source>
</evidence>
<name>A0AA39PG04_9AGAR</name>
<organism evidence="1 2">
    <name type="scientific">Armillaria luteobubalina</name>
    <dbReference type="NCBI Taxonomy" id="153913"/>
    <lineage>
        <taxon>Eukaryota</taxon>
        <taxon>Fungi</taxon>
        <taxon>Dikarya</taxon>
        <taxon>Basidiomycota</taxon>
        <taxon>Agaricomycotina</taxon>
        <taxon>Agaricomycetes</taxon>
        <taxon>Agaricomycetidae</taxon>
        <taxon>Agaricales</taxon>
        <taxon>Marasmiineae</taxon>
        <taxon>Physalacriaceae</taxon>
        <taxon>Armillaria</taxon>
    </lineage>
</organism>
<proteinExistence type="predicted"/>